<comment type="pathway">
    <text evidence="11">Sulfur metabolism; glutathione metabolism.</text>
</comment>
<dbReference type="GO" id="GO:0036374">
    <property type="term" value="F:glutathione hydrolase activity"/>
    <property type="evidence" value="ECO:0007669"/>
    <property type="project" value="UniProtKB-UniRule"/>
</dbReference>
<dbReference type="NCBIfam" id="TIGR00066">
    <property type="entry name" value="g_glut_trans"/>
    <property type="match status" value="1"/>
</dbReference>
<evidence type="ECO:0000313" key="14">
    <source>
        <dbReference type="EMBL" id="MBB6520144.1"/>
    </source>
</evidence>
<evidence type="ECO:0000256" key="10">
    <source>
        <dbReference type="PIRSR" id="PIRSR600101-2"/>
    </source>
</evidence>
<name>A0A7X0MVS0_9GAMM</name>
<dbReference type="Gene3D" id="1.10.246.130">
    <property type="match status" value="1"/>
</dbReference>
<dbReference type="GO" id="GO:0103068">
    <property type="term" value="F:leukotriene C4 gamma-glutamyl transferase activity"/>
    <property type="evidence" value="ECO:0007669"/>
    <property type="project" value="UniProtKB-EC"/>
</dbReference>
<dbReference type="InterPro" id="IPR043138">
    <property type="entry name" value="GGT_lsub"/>
</dbReference>
<keyword evidence="15" id="KW-1185">Reference proteome</keyword>
<accession>A0A7X0MVS0</accession>
<comment type="catalytic activity">
    <reaction evidence="2 11">
        <text>glutathione + H2O = L-cysteinylglycine + L-glutamate</text>
        <dbReference type="Rhea" id="RHEA:28807"/>
        <dbReference type="ChEBI" id="CHEBI:15377"/>
        <dbReference type="ChEBI" id="CHEBI:29985"/>
        <dbReference type="ChEBI" id="CHEBI:57925"/>
        <dbReference type="ChEBI" id="CHEBI:61694"/>
        <dbReference type="EC" id="3.4.19.13"/>
    </reaction>
</comment>
<feature type="signal peptide" evidence="13">
    <location>
        <begin position="1"/>
        <end position="22"/>
    </location>
</feature>
<dbReference type="Proteomes" id="UP000528457">
    <property type="component" value="Unassembled WGS sequence"/>
</dbReference>
<dbReference type="SUPFAM" id="SSF56235">
    <property type="entry name" value="N-terminal nucleophile aminohydrolases (Ntn hydrolases)"/>
    <property type="match status" value="1"/>
</dbReference>
<dbReference type="InterPro" id="IPR051792">
    <property type="entry name" value="GGT_bact"/>
</dbReference>
<comment type="catalytic activity">
    <reaction evidence="8 11">
        <text>an N-terminal (5-L-glutamyl)-[peptide] + an alpha-amino acid = 5-L-glutamyl amino acid + an N-terminal L-alpha-aminoacyl-[peptide]</text>
        <dbReference type="Rhea" id="RHEA:23904"/>
        <dbReference type="Rhea" id="RHEA-COMP:9780"/>
        <dbReference type="Rhea" id="RHEA-COMP:9795"/>
        <dbReference type="ChEBI" id="CHEBI:77644"/>
        <dbReference type="ChEBI" id="CHEBI:78597"/>
        <dbReference type="ChEBI" id="CHEBI:78599"/>
        <dbReference type="ChEBI" id="CHEBI:78608"/>
        <dbReference type="EC" id="2.3.2.2"/>
    </reaction>
</comment>
<dbReference type="EMBL" id="JACHHT010000001">
    <property type="protein sequence ID" value="MBB6520144.1"/>
    <property type="molecule type" value="Genomic_DNA"/>
</dbReference>
<dbReference type="RefSeq" id="WP_166852111.1">
    <property type="nucleotide sequence ID" value="NZ_JAAONY010000001.1"/>
</dbReference>
<evidence type="ECO:0000256" key="7">
    <source>
        <dbReference type="ARBA" id="ARBA00023315"/>
    </source>
</evidence>
<dbReference type="UniPathway" id="UPA00204"/>
<gene>
    <name evidence="14" type="ORF">HNR48_000422</name>
</gene>
<dbReference type="GO" id="GO:0006751">
    <property type="term" value="P:glutathione catabolic process"/>
    <property type="evidence" value="ECO:0007669"/>
    <property type="project" value="UniProtKB-UniRule"/>
</dbReference>
<keyword evidence="11" id="KW-0317">Glutathione biosynthesis</keyword>
<dbReference type="PANTHER" id="PTHR43199">
    <property type="entry name" value="GLUTATHIONE HYDROLASE"/>
    <property type="match status" value="1"/>
</dbReference>
<evidence type="ECO:0000256" key="5">
    <source>
        <dbReference type="ARBA" id="ARBA00022801"/>
    </source>
</evidence>
<feature type="region of interest" description="Disordered" evidence="12">
    <location>
        <begin position="450"/>
        <end position="472"/>
    </location>
</feature>
<dbReference type="PANTHER" id="PTHR43199:SF1">
    <property type="entry name" value="GLUTATHIONE HYDROLASE PROENZYME"/>
    <property type="match status" value="1"/>
</dbReference>
<comment type="catalytic activity">
    <reaction evidence="1 11">
        <text>an S-substituted glutathione + H2O = an S-substituted L-cysteinylglycine + L-glutamate</text>
        <dbReference type="Rhea" id="RHEA:59468"/>
        <dbReference type="ChEBI" id="CHEBI:15377"/>
        <dbReference type="ChEBI" id="CHEBI:29985"/>
        <dbReference type="ChEBI" id="CHEBI:90779"/>
        <dbReference type="ChEBI" id="CHEBI:143103"/>
        <dbReference type="EC" id="3.4.19.13"/>
    </reaction>
</comment>
<dbReference type="InParanoid" id="A0A7X0MVS0"/>
<dbReference type="InterPro" id="IPR043137">
    <property type="entry name" value="GGT_ssub_C"/>
</dbReference>
<dbReference type="GO" id="GO:0006750">
    <property type="term" value="P:glutathione biosynthetic process"/>
    <property type="evidence" value="ECO:0007669"/>
    <property type="project" value="UniProtKB-KW"/>
</dbReference>
<comment type="caution">
    <text evidence="14">The sequence shown here is derived from an EMBL/GenBank/DDBJ whole genome shotgun (WGS) entry which is preliminary data.</text>
</comment>
<organism evidence="14 15">
    <name type="scientific">Pseudoteredinibacter isoporae</name>
    <dbReference type="NCBI Taxonomy" id="570281"/>
    <lineage>
        <taxon>Bacteria</taxon>
        <taxon>Pseudomonadati</taxon>
        <taxon>Pseudomonadota</taxon>
        <taxon>Gammaproteobacteria</taxon>
        <taxon>Cellvibrionales</taxon>
        <taxon>Cellvibrionaceae</taxon>
        <taxon>Pseudoteredinibacter</taxon>
    </lineage>
</organism>
<proteinExistence type="inferred from homology"/>
<comment type="PTM">
    <text evidence="11">Cleaved by autocatalysis into a large and a small subunit.</text>
</comment>
<comment type="subunit">
    <text evidence="11">This enzyme consists of two polypeptide chains, which are synthesized in precursor form from a single polypeptide.</text>
</comment>
<dbReference type="Pfam" id="PF01019">
    <property type="entry name" value="G_glu_transpept"/>
    <property type="match status" value="1"/>
</dbReference>
<keyword evidence="5 11" id="KW-0378">Hydrolase</keyword>
<sequence length="589" mass="63013">MKSITTPILLSCCMMAANNSFADNRNKQALAWPPKQGKNSTYILRYDSIHHSVNSHKGMVVSQNAVASQVGRDILAKGGNAVDAAVAVGFALAVTLPRAGNLGGGGFMLMYSADSGKTSAIDYRGEAPSAVISDDYIDDEGKVDRQKTRLGHTASTVPGTVSGLYAAHRAQGKLAWASLLEPAIKLADEGIEVTQDLSWALKAKAQVLTQNPESCRIFFKNCSGYLEAGDTLIQKDLAESLRLVAKHGEKAFYKGELATKIVGDMQANGGFFQAKDLANYQAHIVEPLSSAYRDHQVLTMPPPAGGLPLLQILNILENYDIRAMGAGSADNLHILAEAMKHAYADRFKYLGDPRFSEVPVKALLNKKLAKQKADSIRMNSVLDARKLEASVLQGPAPGPDTTHYSIADSEGNLVSNTYTLSASFGSGVTIAGTGILMNNQINNFVIRPSDAYKDSPREPNAIAPGKRTKSTQSPTLVFKGEKPVLVTGTPGGRRIITTVTQLISNVVDHQMNVAEATSFPRIHQGWGRRDYKLEHEPGFSPDTLKLLKDKGHSLKKGATMGSTQSIAIDGGLYQGAADSRRPGAAAVAL</sequence>
<keyword evidence="4 11" id="KW-0808">Transferase</keyword>
<dbReference type="EC" id="2.3.2.2" evidence="11"/>
<evidence type="ECO:0000313" key="15">
    <source>
        <dbReference type="Proteomes" id="UP000528457"/>
    </source>
</evidence>
<evidence type="ECO:0000256" key="13">
    <source>
        <dbReference type="SAM" id="SignalP"/>
    </source>
</evidence>
<reference evidence="14 15" key="1">
    <citation type="submission" date="2020-08" db="EMBL/GenBank/DDBJ databases">
        <title>Genomic Encyclopedia of Type Strains, Phase IV (KMG-IV): sequencing the most valuable type-strain genomes for metagenomic binning, comparative biology and taxonomic classification.</title>
        <authorList>
            <person name="Goeker M."/>
        </authorList>
    </citation>
    <scope>NUCLEOTIDE SEQUENCE [LARGE SCALE GENOMIC DNA]</scope>
    <source>
        <strain evidence="14 15">DSM 22368</strain>
    </source>
</reference>
<dbReference type="EC" id="3.4.19.13" evidence="11"/>
<evidence type="ECO:0000256" key="1">
    <source>
        <dbReference type="ARBA" id="ARBA00001049"/>
    </source>
</evidence>
<evidence type="ECO:0000256" key="8">
    <source>
        <dbReference type="ARBA" id="ARBA00047417"/>
    </source>
</evidence>
<keyword evidence="6 11" id="KW-0865">Zymogen</keyword>
<evidence type="ECO:0000256" key="6">
    <source>
        <dbReference type="ARBA" id="ARBA00023145"/>
    </source>
</evidence>
<evidence type="ECO:0000256" key="3">
    <source>
        <dbReference type="ARBA" id="ARBA00009381"/>
    </source>
</evidence>
<dbReference type="Gene3D" id="3.60.20.40">
    <property type="match status" value="1"/>
</dbReference>
<evidence type="ECO:0000256" key="11">
    <source>
        <dbReference type="RuleBase" id="RU368036"/>
    </source>
</evidence>
<feature type="binding site" evidence="10">
    <location>
        <position position="124"/>
    </location>
    <ligand>
        <name>L-glutamate</name>
        <dbReference type="ChEBI" id="CHEBI:29985"/>
    </ligand>
</feature>
<feature type="active site" description="Nucleophile" evidence="9">
    <location>
        <position position="401"/>
    </location>
</feature>
<evidence type="ECO:0000256" key="9">
    <source>
        <dbReference type="PIRSR" id="PIRSR600101-1"/>
    </source>
</evidence>
<feature type="binding site" evidence="10">
    <location>
        <position position="492"/>
    </location>
    <ligand>
        <name>L-glutamate</name>
        <dbReference type="ChEBI" id="CHEBI:29985"/>
    </ligand>
</feature>
<protein>
    <recommendedName>
        <fullName evidence="11">Glutathione hydrolase proenzyme</fullName>
        <ecNumber evidence="11">2.3.2.2</ecNumber>
        <ecNumber evidence="11">3.4.19.13</ecNumber>
    </recommendedName>
    <component>
        <recommendedName>
            <fullName evidence="11">Glutathione hydrolase large chain</fullName>
        </recommendedName>
    </component>
    <component>
        <recommendedName>
            <fullName evidence="11">Glutathione hydrolase small chain</fullName>
        </recommendedName>
    </component>
</protein>
<dbReference type="PRINTS" id="PR01210">
    <property type="entry name" value="GGTRANSPTASE"/>
</dbReference>
<keyword evidence="13" id="KW-0732">Signal</keyword>
<evidence type="ECO:0000256" key="4">
    <source>
        <dbReference type="ARBA" id="ARBA00022679"/>
    </source>
</evidence>
<dbReference type="InterPro" id="IPR029055">
    <property type="entry name" value="Ntn_hydrolases_N"/>
</dbReference>
<evidence type="ECO:0000256" key="12">
    <source>
        <dbReference type="SAM" id="MobiDB-lite"/>
    </source>
</evidence>
<feature type="chain" id="PRO_5031127899" description="Glutathione hydrolase proenzyme" evidence="13">
    <location>
        <begin position="23"/>
        <end position="589"/>
    </location>
</feature>
<keyword evidence="7 11" id="KW-0012">Acyltransferase</keyword>
<feature type="binding site" evidence="10">
    <location>
        <begin position="470"/>
        <end position="471"/>
    </location>
    <ligand>
        <name>L-glutamate</name>
        <dbReference type="ChEBI" id="CHEBI:29985"/>
    </ligand>
</feature>
<dbReference type="InterPro" id="IPR000101">
    <property type="entry name" value="GGT_peptidase"/>
</dbReference>
<comment type="similarity">
    <text evidence="3 11">Belongs to the gamma-glutamyltransferase family.</text>
</comment>
<evidence type="ECO:0000256" key="2">
    <source>
        <dbReference type="ARBA" id="ARBA00001089"/>
    </source>
</evidence>
<dbReference type="AlphaFoldDB" id="A0A7X0MVS0"/>